<evidence type="ECO:0000259" key="1">
    <source>
        <dbReference type="PROSITE" id="PS51163"/>
    </source>
</evidence>
<dbReference type="Gene3D" id="3.90.870.10">
    <property type="entry name" value="DHBP synthase"/>
    <property type="match status" value="1"/>
</dbReference>
<dbReference type="RefSeq" id="WP_207246817.1">
    <property type="nucleotide sequence ID" value="NZ_JAFMOF010000001.1"/>
</dbReference>
<gene>
    <name evidence="2" type="ORF">J1792_06760</name>
</gene>
<reference evidence="2" key="1">
    <citation type="submission" date="2021-03" db="EMBL/GenBank/DDBJ databases">
        <title>Streptomyces strains.</title>
        <authorList>
            <person name="Lund M.B."/>
            <person name="Toerring T."/>
        </authorList>
    </citation>
    <scope>NUCLEOTIDE SEQUENCE</scope>
    <source>
        <strain evidence="2">JCM 4242</strain>
    </source>
</reference>
<keyword evidence="3" id="KW-1185">Reference proteome</keyword>
<comment type="caution">
    <text evidence="2">The sequence shown here is derived from an EMBL/GenBank/DDBJ whole genome shotgun (WGS) entry which is preliminary data.</text>
</comment>
<accession>A0A939JKW9</accession>
<evidence type="ECO:0000313" key="2">
    <source>
        <dbReference type="EMBL" id="MBO0652496.1"/>
    </source>
</evidence>
<protein>
    <submittedName>
        <fullName evidence="2">Sua5/YciO/YrdC/YwlC family protein</fullName>
    </submittedName>
</protein>
<name>A0A939JKW9_9ACTN</name>
<proteinExistence type="predicted"/>
<sequence length="244" mass="25668">MTRIVESDDLAGLISAADRLRRGAVIATPAGGGWAILCDPFNEKAAHRVGALGSDGFPPALLVSSPVEWRRWAYAPHPGVDDLLDEVWPGPLEIVARARRTLPAWMTSDDGTVTVAHPDRRSLNLLSIYSGLPLACAFAENAGAGEGVAENAAETAVENLGEGFGENRAAGGFGPAAPDAVMMSPGRGADIVIKGERSGRERTTGIGTVVDLTGRRPVLVREGDVLADAVRRRLPDLDDSVTMR</sequence>
<feature type="domain" description="YrdC-like" evidence="1">
    <location>
        <begin position="10"/>
        <end position="225"/>
    </location>
</feature>
<dbReference type="InterPro" id="IPR006070">
    <property type="entry name" value="Sua5-like_dom"/>
</dbReference>
<organism evidence="2 3">
    <name type="scientific">Streptomyces triculaminicus</name>
    <dbReference type="NCBI Taxonomy" id="2816232"/>
    <lineage>
        <taxon>Bacteria</taxon>
        <taxon>Bacillati</taxon>
        <taxon>Actinomycetota</taxon>
        <taxon>Actinomycetes</taxon>
        <taxon>Kitasatosporales</taxon>
        <taxon>Streptomycetaceae</taxon>
        <taxon>Streptomyces</taxon>
    </lineage>
</organism>
<evidence type="ECO:0000313" key="3">
    <source>
        <dbReference type="Proteomes" id="UP000664781"/>
    </source>
</evidence>
<dbReference type="GO" id="GO:0003725">
    <property type="term" value="F:double-stranded RNA binding"/>
    <property type="evidence" value="ECO:0007669"/>
    <property type="project" value="InterPro"/>
</dbReference>
<dbReference type="Proteomes" id="UP000664781">
    <property type="component" value="Unassembled WGS sequence"/>
</dbReference>
<dbReference type="PROSITE" id="PS51163">
    <property type="entry name" value="YRDC"/>
    <property type="match status" value="1"/>
</dbReference>
<dbReference type="InterPro" id="IPR017945">
    <property type="entry name" value="DHBP_synth_RibB-like_a/b_dom"/>
</dbReference>
<dbReference type="Pfam" id="PF01300">
    <property type="entry name" value="Sua5_yciO_yrdC"/>
    <property type="match status" value="1"/>
</dbReference>
<dbReference type="EMBL" id="JAFMOF010000001">
    <property type="protein sequence ID" value="MBO0652496.1"/>
    <property type="molecule type" value="Genomic_DNA"/>
</dbReference>
<dbReference type="SUPFAM" id="SSF55821">
    <property type="entry name" value="YrdC/RibB"/>
    <property type="match status" value="1"/>
</dbReference>
<dbReference type="AlphaFoldDB" id="A0A939JKW9"/>